<dbReference type="Gene3D" id="1.25.40.10">
    <property type="entry name" value="Tetratricopeptide repeat domain"/>
    <property type="match status" value="1"/>
</dbReference>
<dbReference type="RefSeq" id="WP_102077106.1">
    <property type="nucleotide sequence ID" value="NZ_CAJGZG010000024.1"/>
</dbReference>
<organism evidence="2 3">
    <name type="scientific">Psychrobacter faecalis</name>
    <dbReference type="NCBI Taxonomy" id="180588"/>
    <lineage>
        <taxon>Bacteria</taxon>
        <taxon>Pseudomonadati</taxon>
        <taxon>Pseudomonadota</taxon>
        <taxon>Gammaproteobacteria</taxon>
        <taxon>Moraxellales</taxon>
        <taxon>Moraxellaceae</taxon>
        <taxon>Psychrobacter</taxon>
    </lineage>
</organism>
<reference evidence="2 3" key="1">
    <citation type="submission" date="2023-08" db="EMBL/GenBank/DDBJ databases">
        <authorList>
            <person name="Kumar R."/>
        </authorList>
    </citation>
    <scope>NUCLEOTIDE SEQUENCE [LARGE SCALE GENOMIC DNA]</scope>
    <source>
        <strain evidence="2 3">LUR13</strain>
    </source>
</reference>
<feature type="transmembrane region" description="Helical" evidence="1">
    <location>
        <begin position="6"/>
        <end position="22"/>
    </location>
</feature>
<sequence>MDNMLYIIAGLVCIVLIAVLVMRKNKAQKPPAQSSIKADRTATLPKHTAIKGAATQANVNSDKRFDHIEIAQRFMEQQRYDKAIETLNRGLAEKPNDSQLTLKLLAVYATIDESDNFSRVYDSIKMYGDAQSIAQADDLKALLTEEQNQAAERALPADNNQDAGFESIDFDLPANKIENNEPTIDPSINEQAANRQEYKNDLTARSDSTLETSNDFDNSAQDFDLSLDDLEQDIDEPAATSAAPVIELDIADEESLSTSTVSGANDNNSDSELDFDFDLAEQDNTASETNTSLSKNDLNNADDEITLNDEDFVLDLADLELDTSEANVNLNNESMTDVSSLEDDFALSLDILDDNNDTPVEVQSSSDENSAVIDDSLNDLDEFDNFVLEDHPSENNRVLESNVIDEISFEDVDTTDLQTNATAASSNAPTTDRFDDNTLIDDDFDFESLSAAPTATTPVEVENDYDVSSDINSTDTLDNATIETEIEATEDFSSRFAADFDFVKTLDSNQVTLDLASQYVQLGEYDSAKRLLIEVINQGNSEQQSQAQALLDRTA</sequence>
<keyword evidence="1" id="KW-1133">Transmembrane helix</keyword>
<protein>
    <submittedName>
        <fullName evidence="2">FimV/HubP family polar landmark protein</fullName>
    </submittedName>
</protein>
<evidence type="ECO:0000313" key="2">
    <source>
        <dbReference type="EMBL" id="MDP4546087.1"/>
    </source>
</evidence>
<dbReference type="InterPro" id="IPR038440">
    <property type="entry name" value="FimV_C_sf"/>
</dbReference>
<gene>
    <name evidence="2" type="ORF">Q8P09_13480</name>
</gene>
<dbReference type="Gene3D" id="1.20.58.2200">
    <property type="match status" value="1"/>
</dbReference>
<keyword evidence="1" id="KW-0472">Membrane</keyword>
<dbReference type="NCBIfam" id="TIGR03504">
    <property type="entry name" value="FimV_Cterm"/>
    <property type="match status" value="1"/>
</dbReference>
<dbReference type="EMBL" id="JAVAJI010000035">
    <property type="protein sequence ID" value="MDP4546087.1"/>
    <property type="molecule type" value="Genomic_DNA"/>
</dbReference>
<proteinExistence type="predicted"/>
<accession>A0ABT9HJZ9</accession>
<dbReference type="InterPro" id="IPR020011">
    <property type="entry name" value="FimV_C"/>
</dbReference>
<evidence type="ECO:0000313" key="3">
    <source>
        <dbReference type="Proteomes" id="UP001228171"/>
    </source>
</evidence>
<name>A0ABT9HJZ9_9GAMM</name>
<evidence type="ECO:0000256" key="1">
    <source>
        <dbReference type="SAM" id="Phobius"/>
    </source>
</evidence>
<dbReference type="GeneID" id="84653564"/>
<dbReference type="InterPro" id="IPR011990">
    <property type="entry name" value="TPR-like_helical_dom_sf"/>
</dbReference>
<keyword evidence="1" id="KW-0812">Transmembrane</keyword>
<comment type="caution">
    <text evidence="2">The sequence shown here is derived from an EMBL/GenBank/DDBJ whole genome shotgun (WGS) entry which is preliminary data.</text>
</comment>
<dbReference type="SUPFAM" id="SSF48452">
    <property type="entry name" value="TPR-like"/>
    <property type="match status" value="1"/>
</dbReference>
<dbReference type="Proteomes" id="UP001228171">
    <property type="component" value="Unassembled WGS sequence"/>
</dbReference>
<keyword evidence="3" id="KW-1185">Reference proteome</keyword>